<accession>A0A9P0ZHH7</accession>
<keyword evidence="3" id="KW-1185">Reference proteome</keyword>
<reference evidence="2" key="1">
    <citation type="submission" date="2022-07" db="EMBL/GenBank/DDBJ databases">
        <authorList>
            <person name="Macas J."/>
            <person name="Novak P."/>
            <person name="Neumann P."/>
        </authorList>
    </citation>
    <scope>NUCLEOTIDE SEQUENCE</scope>
</reference>
<evidence type="ECO:0000256" key="1">
    <source>
        <dbReference type="SAM" id="MobiDB-lite"/>
    </source>
</evidence>
<dbReference type="PANTHER" id="PTHR48213">
    <property type="entry name" value="VID27-LIKE PROTEIN"/>
    <property type="match status" value="1"/>
</dbReference>
<sequence>MEKAKQMLRFLGNSGEVAGSGSVIDEFGFVEDLSSWEFVIPSDDDEEAYFFNDEVLDGDDYNPGMKQEDTVLEFGIKQDRSCPVGSPSSGASMESPSPDQISVPLDVAAVALVEYGSGSAYGPDCGVEEEDEEDDDYDLDDELVPYWDSYTFGKQRTKKLKKMTCPRMKIQRRLPYYYNKPGAIWKIR</sequence>
<proteinExistence type="predicted"/>
<name>A0A9P0ZHH7_CUSEU</name>
<dbReference type="OrthoDB" id="1719291at2759"/>
<comment type="caution">
    <text evidence="2">The sequence shown here is derived from an EMBL/GenBank/DDBJ whole genome shotgun (WGS) entry which is preliminary data.</text>
</comment>
<feature type="compositionally biased region" description="Low complexity" evidence="1">
    <location>
        <begin position="86"/>
        <end position="98"/>
    </location>
</feature>
<gene>
    <name evidence="2" type="ORF">CEURO_LOCUS15000</name>
</gene>
<dbReference type="Proteomes" id="UP001152484">
    <property type="component" value="Unassembled WGS sequence"/>
</dbReference>
<protein>
    <submittedName>
        <fullName evidence="2">Uncharacterized protein</fullName>
    </submittedName>
</protein>
<evidence type="ECO:0000313" key="3">
    <source>
        <dbReference type="Proteomes" id="UP001152484"/>
    </source>
</evidence>
<dbReference type="PANTHER" id="PTHR48213:SF1">
    <property type="entry name" value="PROSTATIC SPERMINE-BINDING-LIKE PROTEIN"/>
    <property type="match status" value="1"/>
</dbReference>
<organism evidence="2 3">
    <name type="scientific">Cuscuta europaea</name>
    <name type="common">European dodder</name>
    <dbReference type="NCBI Taxonomy" id="41803"/>
    <lineage>
        <taxon>Eukaryota</taxon>
        <taxon>Viridiplantae</taxon>
        <taxon>Streptophyta</taxon>
        <taxon>Embryophyta</taxon>
        <taxon>Tracheophyta</taxon>
        <taxon>Spermatophyta</taxon>
        <taxon>Magnoliopsida</taxon>
        <taxon>eudicotyledons</taxon>
        <taxon>Gunneridae</taxon>
        <taxon>Pentapetalae</taxon>
        <taxon>asterids</taxon>
        <taxon>lamiids</taxon>
        <taxon>Solanales</taxon>
        <taxon>Convolvulaceae</taxon>
        <taxon>Cuscuteae</taxon>
        <taxon>Cuscuta</taxon>
        <taxon>Cuscuta subgen. Cuscuta</taxon>
    </lineage>
</organism>
<feature type="region of interest" description="Disordered" evidence="1">
    <location>
        <begin position="80"/>
        <end position="99"/>
    </location>
</feature>
<dbReference type="EMBL" id="CAMAPE010000038">
    <property type="protein sequence ID" value="CAH9100597.1"/>
    <property type="molecule type" value="Genomic_DNA"/>
</dbReference>
<evidence type="ECO:0000313" key="2">
    <source>
        <dbReference type="EMBL" id="CAH9100597.1"/>
    </source>
</evidence>
<dbReference type="AlphaFoldDB" id="A0A9P0ZHH7"/>